<evidence type="ECO:0000256" key="11">
    <source>
        <dbReference type="ARBA" id="ARBA00023242"/>
    </source>
</evidence>
<dbReference type="GO" id="GO:0071139">
    <property type="term" value="P:resolution of DNA recombination intermediates"/>
    <property type="evidence" value="ECO:0007669"/>
    <property type="project" value="EnsemblFungi"/>
</dbReference>
<dbReference type="GO" id="GO:0000724">
    <property type="term" value="P:double-strand break repair via homologous recombination"/>
    <property type="evidence" value="ECO:0007669"/>
    <property type="project" value="EnsemblFungi"/>
</dbReference>
<protein>
    <recommendedName>
        <fullName evidence="13">RecF/RecN/SMC N-terminal domain-containing protein</fullName>
    </recommendedName>
</protein>
<dbReference type="InterPro" id="IPR003395">
    <property type="entry name" value="RecF/RecN/SMC_N"/>
</dbReference>
<keyword evidence="15" id="KW-1185">Reference proteome</keyword>
<feature type="domain" description="RecF/RecN/SMC N-terminal" evidence="13">
    <location>
        <begin position="72"/>
        <end position="1070"/>
    </location>
</feature>
<dbReference type="GO" id="GO:1990683">
    <property type="term" value="P:DNA double-strand break attachment to nuclear envelope"/>
    <property type="evidence" value="ECO:0007669"/>
    <property type="project" value="EnsemblFungi"/>
</dbReference>
<feature type="coiled-coil region" evidence="12">
    <location>
        <begin position="690"/>
        <end position="852"/>
    </location>
</feature>
<proteinExistence type="inferred from homology"/>
<feature type="coiled-coil region" evidence="12">
    <location>
        <begin position="885"/>
        <end position="912"/>
    </location>
</feature>
<keyword evidence="6" id="KW-0227">DNA damage</keyword>
<dbReference type="GO" id="GO:0003697">
    <property type="term" value="F:single-stranded DNA binding"/>
    <property type="evidence" value="ECO:0007669"/>
    <property type="project" value="TreeGrafter"/>
</dbReference>
<dbReference type="SUPFAM" id="SSF52540">
    <property type="entry name" value="P-loop containing nucleoside triphosphate hydrolases"/>
    <property type="match status" value="1"/>
</dbReference>
<keyword evidence="4" id="KW-0158">Chromosome</keyword>
<evidence type="ECO:0000256" key="7">
    <source>
        <dbReference type="ARBA" id="ARBA00022840"/>
    </source>
</evidence>
<keyword evidence="10" id="KW-0234">DNA repair</keyword>
<dbReference type="Pfam" id="PF02463">
    <property type="entry name" value="SMC_N"/>
    <property type="match status" value="1"/>
</dbReference>
<comment type="subcellular location">
    <subcellularLocation>
        <location evidence="2">Chromosome</location>
    </subcellularLocation>
    <subcellularLocation>
        <location evidence="1">Nucleus</location>
    </subcellularLocation>
</comment>
<evidence type="ECO:0000313" key="15">
    <source>
        <dbReference type="Proteomes" id="UP000005220"/>
    </source>
</evidence>
<dbReference type="Proteomes" id="UP000005220">
    <property type="component" value="Chromosome 1"/>
</dbReference>
<accession>H2ANT9</accession>
<dbReference type="GO" id="GO:0035861">
    <property type="term" value="C:site of double-strand break"/>
    <property type="evidence" value="ECO:0007669"/>
    <property type="project" value="EnsemblFungi"/>
</dbReference>
<dbReference type="InParanoid" id="H2ANT9"/>
<gene>
    <name evidence="14" type="primary">KAFR0A06040</name>
    <name evidence="14" type="ORF">KAFR_0A06040</name>
</gene>
<comment type="similarity">
    <text evidence="3">Belongs to the SMC family. SMC6 subfamily.</text>
</comment>
<dbReference type="PANTHER" id="PTHR19306:SF6">
    <property type="entry name" value="STRUCTURAL MAINTENANCE OF CHROMOSOMES PROTEIN 6"/>
    <property type="match status" value="1"/>
</dbReference>
<dbReference type="GO" id="GO:0003684">
    <property type="term" value="F:damaged DNA binding"/>
    <property type="evidence" value="ECO:0007669"/>
    <property type="project" value="EnsemblFungi"/>
</dbReference>
<keyword evidence="5" id="KW-0547">Nucleotide-binding</keyword>
<dbReference type="AlphaFoldDB" id="H2ANT9"/>
<evidence type="ECO:0000256" key="4">
    <source>
        <dbReference type="ARBA" id="ARBA00022454"/>
    </source>
</evidence>
<keyword evidence="7" id="KW-0067">ATP-binding</keyword>
<evidence type="ECO:0000256" key="10">
    <source>
        <dbReference type="ARBA" id="ARBA00023204"/>
    </source>
</evidence>
<evidence type="ECO:0000256" key="12">
    <source>
        <dbReference type="SAM" id="Coils"/>
    </source>
</evidence>
<dbReference type="FunCoup" id="H2ANT9">
    <property type="interactions" value="905"/>
</dbReference>
<dbReference type="eggNOG" id="KOG0250">
    <property type="taxonomic scope" value="Eukaryota"/>
</dbReference>
<keyword evidence="8 12" id="KW-0175">Coiled coil</keyword>
<evidence type="ECO:0000256" key="2">
    <source>
        <dbReference type="ARBA" id="ARBA00004286"/>
    </source>
</evidence>
<dbReference type="GO" id="GO:0005524">
    <property type="term" value="F:ATP binding"/>
    <property type="evidence" value="ECO:0007669"/>
    <property type="project" value="UniProtKB-KW"/>
</dbReference>
<dbReference type="GO" id="GO:0019789">
    <property type="term" value="F:SUMO transferase activity"/>
    <property type="evidence" value="ECO:0007669"/>
    <property type="project" value="EnsemblFungi"/>
</dbReference>
<evidence type="ECO:0000256" key="9">
    <source>
        <dbReference type="ARBA" id="ARBA00023172"/>
    </source>
</evidence>
<name>H2ANT9_KAZAF</name>
<evidence type="ECO:0000256" key="5">
    <source>
        <dbReference type="ARBA" id="ARBA00022741"/>
    </source>
</evidence>
<dbReference type="GO" id="GO:0005634">
    <property type="term" value="C:nucleus"/>
    <property type="evidence" value="ECO:0007669"/>
    <property type="project" value="UniProtKB-SubCell"/>
</dbReference>
<evidence type="ECO:0000256" key="6">
    <source>
        <dbReference type="ARBA" id="ARBA00022763"/>
    </source>
</evidence>
<dbReference type="GO" id="GO:0030915">
    <property type="term" value="C:Smc5-Smc6 complex"/>
    <property type="evidence" value="ECO:0007669"/>
    <property type="project" value="EnsemblFungi"/>
</dbReference>
<dbReference type="GO" id="GO:0051304">
    <property type="term" value="P:chromosome separation"/>
    <property type="evidence" value="ECO:0007669"/>
    <property type="project" value="EnsemblFungi"/>
</dbReference>
<feature type="coiled-coil region" evidence="12">
    <location>
        <begin position="313"/>
        <end position="492"/>
    </location>
</feature>
<dbReference type="PANTHER" id="PTHR19306">
    <property type="entry name" value="STRUCTURAL MAINTENANCE OF CHROMOSOMES 5,6 SMC5, SMC6"/>
    <property type="match status" value="1"/>
</dbReference>
<dbReference type="KEGG" id="kaf:KAFR_0A06040"/>
<organism evidence="14 15">
    <name type="scientific">Kazachstania africana (strain ATCC 22294 / BCRC 22015 / CBS 2517 / CECT 1963 / NBRC 1671 / NRRL Y-8276)</name>
    <name type="common">Yeast</name>
    <name type="synonym">Kluyveromyces africanus</name>
    <dbReference type="NCBI Taxonomy" id="1071382"/>
    <lineage>
        <taxon>Eukaryota</taxon>
        <taxon>Fungi</taxon>
        <taxon>Dikarya</taxon>
        <taxon>Ascomycota</taxon>
        <taxon>Saccharomycotina</taxon>
        <taxon>Saccharomycetes</taxon>
        <taxon>Saccharomycetales</taxon>
        <taxon>Saccharomycetaceae</taxon>
        <taxon>Kazachstania</taxon>
    </lineage>
</organism>
<dbReference type="Gene3D" id="3.40.50.300">
    <property type="entry name" value="P-loop containing nucleotide triphosphate hydrolases"/>
    <property type="match status" value="2"/>
</dbReference>
<reference evidence="14 15" key="1">
    <citation type="journal article" date="2011" name="Proc. Natl. Acad. Sci. U.S.A.">
        <title>Evolutionary erosion of yeast sex chromosomes by mating-type switching accidents.</title>
        <authorList>
            <person name="Gordon J.L."/>
            <person name="Armisen D."/>
            <person name="Proux-Wera E."/>
            <person name="Oheigeartaigh S.S."/>
            <person name="Byrne K.P."/>
            <person name="Wolfe K.H."/>
        </authorList>
    </citation>
    <scope>NUCLEOTIDE SEQUENCE [LARGE SCALE GENOMIC DNA]</scope>
    <source>
        <strain evidence="15">ATCC 22294 / BCRC 22015 / CBS 2517 / CECT 1963 / NBRC 1671 / NRRL Y-8276</strain>
    </source>
</reference>
<evidence type="ECO:0000313" key="14">
    <source>
        <dbReference type="EMBL" id="CCF56039.1"/>
    </source>
</evidence>
<dbReference type="RefSeq" id="XP_003955174.1">
    <property type="nucleotide sequence ID" value="XM_003955125.1"/>
</dbReference>
<keyword evidence="9" id="KW-0233">DNA recombination</keyword>
<evidence type="ECO:0000259" key="13">
    <source>
        <dbReference type="Pfam" id="PF02463"/>
    </source>
</evidence>
<feature type="coiled-coil region" evidence="12">
    <location>
        <begin position="253"/>
        <end position="287"/>
    </location>
</feature>
<dbReference type="InterPro" id="IPR027417">
    <property type="entry name" value="P-loop_NTPase"/>
</dbReference>
<keyword evidence="11" id="KW-0539">Nucleus</keyword>
<dbReference type="OrthoDB" id="10265785at2759"/>
<evidence type="ECO:0000256" key="1">
    <source>
        <dbReference type="ARBA" id="ARBA00004123"/>
    </source>
</evidence>
<evidence type="ECO:0000256" key="8">
    <source>
        <dbReference type="ARBA" id="ARBA00023054"/>
    </source>
</evidence>
<dbReference type="HOGENOM" id="CLU_009063_0_0_1"/>
<dbReference type="GeneID" id="13886458"/>
<dbReference type="STRING" id="1071382.H2ANT9"/>
<sequence>MSATTMPFKRPLKEVEDELLNLAAEEVDKDKRQKQKKRRHNFAHMTQYSSTMNERDLVEEGSIQEESPSGSLKKVILRNFMCHENFEMELGPRLNFIVGNNGSGKSAILTAIAVGLGVKASETNRGVSLKDLIREGSYSAKITLYLDNSRIGSYKSDVYGDTIIIERTLKRDGPPSFSLKTKEGEEISSRKKDVQSVLDYFSIPISNPMCFLSQDAARSFLTAGSPHDKYMQFMKGTLLQNIDDDLNHAKVIHKNSEESMKLHLEKLRELKAEYEDAKKLIKEINQTSTLNERKMLLQGRSLWMDIDQNYKAVEKLKNDMKTCQTKIEKLTNKVNEKEKGIEKYTIDNESAQALIEENVINVNNREQEHQLAREAVRNVRAEFEKKKANEAEAQKNIESCKKKIEALDKTIAHLEENFRREMGGDKDQLREELADLEMQNTELNTQVNALTINLQDVQNEEREVVQQRQADVQQLERSIQNQKIQIQRTVESNNNFLSNFDPKMEYLLKVLKQRQREFEVPPIGPLGNYITIKKDFSKWTRAIQKAISSSLSSFVVVSQKDQRLLRDIERSCNMRANIPVISYKLNVFNFSAGRARCQYPTIVDAIEFATPELECLLVDMNKIEKVVLIDDYKEARNFLRARPQNVTMALSLRDQRTGFQLTGGFRLDTIVYEDRIKMKTGTDDGSSYMRDSLNQEMEELRNVKNQYDTKISEKRSQLRDIDRELSNLRQQIKQNNSRTTLLRINIGKVVDTGVLTSKQDERKNQEQAIAGYEAAIALLKTNLEEITGRALSMKEKYDESRTALKTANEELQQLKENVNNRESRIARFKDDIKQYNEKANAYSEAIKRIEVNISSLGEGIESQVRNASKFCSREDADKEDLPNDQVAIRTELEQITRQIRKCEQNLGLSQDKIVDLFNQTRSKYKQGQEKYDLLKRALHTLKSSLEKRLEVFKNRRYVTCLEANHSFIGSMKRRNFKGMLKFDFQKALLDIKACSRDDPEERDVDTLSGGEKSFSQMALLLATWAPMRSRITALDEFDVFMDQVNRKIGTGLIVKTLKDNARTQTIIITPQDIGKIAHIDSTGVNIHRMRDPERQNNSNYFN</sequence>
<dbReference type="EMBL" id="HE650821">
    <property type="protein sequence ID" value="CCF56039.1"/>
    <property type="molecule type" value="Genomic_DNA"/>
</dbReference>
<evidence type="ECO:0000256" key="3">
    <source>
        <dbReference type="ARBA" id="ARBA00006793"/>
    </source>
</evidence>